<keyword evidence="1" id="KW-0812">Transmembrane</keyword>
<dbReference type="AlphaFoldDB" id="A0A0G0L3N4"/>
<dbReference type="Pfam" id="PF18895">
    <property type="entry name" value="T4SS_pilin"/>
    <property type="match status" value="1"/>
</dbReference>
<sequence length="126" mass="13751">MQVKKKQFMKDCFFCATILSMRLALTNPVPGTHIVNGVATIKGFEWIFQNIVASILSLAGVVLFIMLIIGGFKYMTSAGNPESAAGAQKTITYAIAGIVVVAMAFWILVLIQYFTGAQVTIFRVRP</sequence>
<keyword evidence="1" id="KW-1133">Transmembrane helix</keyword>
<feature type="transmembrane region" description="Helical" evidence="1">
    <location>
        <begin position="91"/>
        <end position="114"/>
    </location>
</feature>
<evidence type="ECO:0000313" key="3">
    <source>
        <dbReference type="Proteomes" id="UP000034366"/>
    </source>
</evidence>
<protein>
    <submittedName>
        <fullName evidence="2">Uncharacterized protein</fullName>
    </submittedName>
</protein>
<proteinExistence type="predicted"/>
<feature type="transmembrane region" description="Helical" evidence="1">
    <location>
        <begin position="48"/>
        <end position="70"/>
    </location>
</feature>
<dbReference type="EMBL" id="LBTW01000055">
    <property type="protein sequence ID" value="KKQ47276.1"/>
    <property type="molecule type" value="Genomic_DNA"/>
</dbReference>
<name>A0A0G0L3N4_9BACT</name>
<dbReference type="InterPro" id="IPR043993">
    <property type="entry name" value="T4SS_pilin"/>
</dbReference>
<evidence type="ECO:0000313" key="2">
    <source>
        <dbReference type="EMBL" id="KKQ47276.1"/>
    </source>
</evidence>
<accession>A0A0G0L3N4</accession>
<keyword evidence="1" id="KW-0472">Membrane</keyword>
<evidence type="ECO:0000256" key="1">
    <source>
        <dbReference type="SAM" id="Phobius"/>
    </source>
</evidence>
<reference evidence="2 3" key="1">
    <citation type="journal article" date="2015" name="Nature">
        <title>rRNA introns, odd ribosomes, and small enigmatic genomes across a large radiation of phyla.</title>
        <authorList>
            <person name="Brown C.T."/>
            <person name="Hug L.A."/>
            <person name="Thomas B.C."/>
            <person name="Sharon I."/>
            <person name="Castelle C.J."/>
            <person name="Singh A."/>
            <person name="Wilkins M.J."/>
            <person name="Williams K.H."/>
            <person name="Banfield J.F."/>
        </authorList>
    </citation>
    <scope>NUCLEOTIDE SEQUENCE [LARGE SCALE GENOMIC DNA]</scope>
</reference>
<dbReference type="Proteomes" id="UP000034366">
    <property type="component" value="Unassembled WGS sequence"/>
</dbReference>
<comment type="caution">
    <text evidence="2">The sequence shown here is derived from an EMBL/GenBank/DDBJ whole genome shotgun (WGS) entry which is preliminary data.</text>
</comment>
<gene>
    <name evidence="2" type="ORF">US67_C0055G0008</name>
</gene>
<organism evidence="2 3">
    <name type="scientific">Candidatus Woesebacteria bacterium GW2011_GWD1_38_10</name>
    <dbReference type="NCBI Taxonomy" id="1618592"/>
    <lineage>
        <taxon>Bacteria</taxon>
        <taxon>Candidatus Woeseibacteriota</taxon>
    </lineage>
</organism>